<evidence type="ECO:0000259" key="6">
    <source>
        <dbReference type="PROSITE" id="PS51462"/>
    </source>
</evidence>
<dbReference type="eggNOG" id="COG1051">
    <property type="taxonomic scope" value="Bacteria"/>
</dbReference>
<dbReference type="GO" id="GO:0019677">
    <property type="term" value="P:NAD+ catabolic process"/>
    <property type="evidence" value="ECO:0007669"/>
    <property type="project" value="TreeGrafter"/>
</dbReference>
<dbReference type="PRINTS" id="PR00502">
    <property type="entry name" value="NUDIXFAMILY"/>
</dbReference>
<evidence type="ECO:0000256" key="3">
    <source>
        <dbReference type="ARBA" id="ARBA00022801"/>
    </source>
</evidence>
<dbReference type="GO" id="GO:0035529">
    <property type="term" value="F:NADH pyrophosphatase activity"/>
    <property type="evidence" value="ECO:0007669"/>
    <property type="project" value="TreeGrafter"/>
</dbReference>
<dbReference type="GO" id="GO:0005829">
    <property type="term" value="C:cytosol"/>
    <property type="evidence" value="ECO:0007669"/>
    <property type="project" value="TreeGrafter"/>
</dbReference>
<dbReference type="GO" id="GO:0046872">
    <property type="term" value="F:metal ion binding"/>
    <property type="evidence" value="ECO:0007669"/>
    <property type="project" value="UniProtKB-KW"/>
</dbReference>
<dbReference type="GO" id="GO:0006742">
    <property type="term" value="P:NADP+ catabolic process"/>
    <property type="evidence" value="ECO:0007669"/>
    <property type="project" value="TreeGrafter"/>
</dbReference>
<evidence type="ECO:0000256" key="2">
    <source>
        <dbReference type="ARBA" id="ARBA00022723"/>
    </source>
</evidence>
<dbReference type="PANTHER" id="PTHR42904:SF12">
    <property type="entry name" value="ADP-RIBOSE PYROPHOSPHATASE-RELATED"/>
    <property type="match status" value="1"/>
</dbReference>
<dbReference type="Pfam" id="PF09297">
    <property type="entry name" value="Zn_ribbon_NUD"/>
    <property type="match status" value="1"/>
</dbReference>
<dbReference type="InterPro" id="IPR000086">
    <property type="entry name" value="NUDIX_hydrolase_dom"/>
</dbReference>
<keyword evidence="2" id="KW-0479">Metal-binding</keyword>
<dbReference type="Gene3D" id="3.90.79.10">
    <property type="entry name" value="Nucleoside Triphosphate Pyrophosphohydrolase"/>
    <property type="match status" value="1"/>
</dbReference>
<feature type="domain" description="Nudix hydrolase" evidence="6">
    <location>
        <begin position="39"/>
        <end position="171"/>
    </location>
</feature>
<keyword evidence="3 5" id="KW-0378">Hydrolase</keyword>
<dbReference type="PANTHER" id="PTHR42904">
    <property type="entry name" value="NUDIX HYDROLASE, NUDC SUBFAMILY"/>
    <property type="match status" value="1"/>
</dbReference>
<dbReference type="RefSeq" id="WP_036874069.1">
    <property type="nucleotide sequence ID" value="NZ_JRFA01000017.1"/>
</dbReference>
<dbReference type="SUPFAM" id="SSF55811">
    <property type="entry name" value="Nudix"/>
    <property type="match status" value="1"/>
</dbReference>
<dbReference type="AlphaFoldDB" id="A0A0A2E8Y0"/>
<accession>A0A0A2E8Y0</accession>
<protein>
    <submittedName>
        <fullName evidence="7">DNA mismatch repair protein MutT</fullName>
    </submittedName>
</protein>
<dbReference type="OrthoDB" id="9786141at2"/>
<organism evidence="7 8">
    <name type="scientific">Porphyromonas macacae</name>
    <dbReference type="NCBI Taxonomy" id="28115"/>
    <lineage>
        <taxon>Bacteria</taxon>
        <taxon>Pseudomonadati</taxon>
        <taxon>Bacteroidota</taxon>
        <taxon>Bacteroidia</taxon>
        <taxon>Bacteroidales</taxon>
        <taxon>Porphyromonadaceae</taxon>
        <taxon>Porphyromonas</taxon>
    </lineage>
</organism>
<proteinExistence type="inferred from homology"/>
<sequence>MERHPLESFEYCPRCGKHTFVERGSRAKNCTECGLIYYANVAAAVAGIIKDKNGNLLTVRRGREPAIGTLDLPGGFLEPEETAEEGLKREILEETGLQIDNIVYLFSQPNIYPYGGNTVYTTDLFFTTECKDLSQAKAADDAAEIVILKPNEIDPALFGLRSIRNAIKKILNHNSQ</sequence>
<dbReference type="STRING" id="28115.HQ47_06385"/>
<dbReference type="PROSITE" id="PS00893">
    <property type="entry name" value="NUDIX_BOX"/>
    <property type="match status" value="1"/>
</dbReference>
<keyword evidence="4" id="KW-0460">Magnesium</keyword>
<dbReference type="InterPro" id="IPR020476">
    <property type="entry name" value="Nudix_hydrolase"/>
</dbReference>
<evidence type="ECO:0000256" key="5">
    <source>
        <dbReference type="RuleBase" id="RU003476"/>
    </source>
</evidence>
<keyword evidence="8" id="KW-1185">Reference proteome</keyword>
<name>A0A0A2E8Y0_9PORP</name>
<evidence type="ECO:0000256" key="1">
    <source>
        <dbReference type="ARBA" id="ARBA00001946"/>
    </source>
</evidence>
<evidence type="ECO:0000313" key="7">
    <source>
        <dbReference type="EMBL" id="KGN73865.1"/>
    </source>
</evidence>
<evidence type="ECO:0000256" key="4">
    <source>
        <dbReference type="ARBA" id="ARBA00022842"/>
    </source>
</evidence>
<dbReference type="InterPro" id="IPR050241">
    <property type="entry name" value="NAD-cap_RNA_hydrolase_NudC"/>
</dbReference>
<dbReference type="InterPro" id="IPR015376">
    <property type="entry name" value="Znr_NADH_PPase"/>
</dbReference>
<reference evidence="7 8" key="1">
    <citation type="submission" date="2014-09" db="EMBL/GenBank/DDBJ databases">
        <title>Draft Genome Sequence of Porphyromonas macacae COT-192_OH2859.</title>
        <authorList>
            <person name="Wallis C."/>
            <person name="Deusch O."/>
            <person name="O'Flynn C."/>
            <person name="Davis I."/>
            <person name="Horsfall A."/>
            <person name="Kirkwood N."/>
            <person name="Harris S."/>
            <person name="Eisen J.A."/>
            <person name="Coil D.A."/>
            <person name="Darling A.E."/>
            <person name="Jospin G."/>
            <person name="Alexiev A."/>
        </authorList>
    </citation>
    <scope>NUCLEOTIDE SEQUENCE [LARGE SCALE GENOMIC DNA]</scope>
    <source>
        <strain evidence="8">COT-192 OH2859</strain>
    </source>
</reference>
<dbReference type="EMBL" id="JRFA01000017">
    <property type="protein sequence ID" value="KGN73865.1"/>
    <property type="molecule type" value="Genomic_DNA"/>
</dbReference>
<dbReference type="CDD" id="cd04681">
    <property type="entry name" value="NUDIX_Hydrolase"/>
    <property type="match status" value="1"/>
</dbReference>
<dbReference type="InterPro" id="IPR020084">
    <property type="entry name" value="NUDIX_hydrolase_CS"/>
</dbReference>
<comment type="similarity">
    <text evidence="5">Belongs to the Nudix hydrolase family.</text>
</comment>
<dbReference type="PROSITE" id="PS51462">
    <property type="entry name" value="NUDIX"/>
    <property type="match status" value="1"/>
</dbReference>
<evidence type="ECO:0000313" key="8">
    <source>
        <dbReference type="Proteomes" id="UP000030103"/>
    </source>
</evidence>
<gene>
    <name evidence="7" type="ORF">HQ47_06385</name>
</gene>
<comment type="caution">
    <text evidence="7">The sequence shown here is derived from an EMBL/GenBank/DDBJ whole genome shotgun (WGS) entry which is preliminary data.</text>
</comment>
<dbReference type="Proteomes" id="UP000030103">
    <property type="component" value="Unassembled WGS sequence"/>
</dbReference>
<dbReference type="InterPro" id="IPR015797">
    <property type="entry name" value="NUDIX_hydrolase-like_dom_sf"/>
</dbReference>
<dbReference type="Pfam" id="PF00293">
    <property type="entry name" value="NUDIX"/>
    <property type="match status" value="1"/>
</dbReference>
<comment type="cofactor">
    <cofactor evidence="1">
        <name>Mg(2+)</name>
        <dbReference type="ChEBI" id="CHEBI:18420"/>
    </cofactor>
</comment>